<protein>
    <submittedName>
        <fullName evidence="1">Uncharacterized protein</fullName>
    </submittedName>
</protein>
<sequence>MSELNLAAFGSQRRIETVALGVITVVVNYDRFQRRQDPDATRITETPEFRQLLADHEINYSDIGTAKRVVKQELNEQNYF</sequence>
<dbReference type="eggNOG" id="arCOG08199">
    <property type="taxonomic scope" value="Archaea"/>
</dbReference>
<comment type="caution">
    <text evidence="1">The sequence shown here is derived from an EMBL/GenBank/DDBJ whole genome shotgun (WGS) entry which is preliminary data.</text>
</comment>
<proteinExistence type="predicted"/>
<dbReference type="EMBL" id="ALJD01000011">
    <property type="protein sequence ID" value="EJN57758.1"/>
    <property type="molecule type" value="Genomic_DNA"/>
</dbReference>
<name>J2ZXL3_9EURY</name>
<dbReference type="RefSeq" id="WP_009733236.1">
    <property type="nucleotide sequence ID" value="NZ_ALJD01000011.1"/>
</dbReference>
<organism evidence="1 2">
    <name type="scientific">Halogranum salarium B-1</name>
    <dbReference type="NCBI Taxonomy" id="1210908"/>
    <lineage>
        <taxon>Archaea</taxon>
        <taxon>Methanobacteriati</taxon>
        <taxon>Methanobacteriota</taxon>
        <taxon>Stenosarchaea group</taxon>
        <taxon>Halobacteria</taxon>
        <taxon>Halobacteriales</taxon>
        <taxon>Haloferacaceae</taxon>
    </lineage>
</organism>
<accession>J2ZXL3</accession>
<dbReference type="AlphaFoldDB" id="J2ZXL3"/>
<evidence type="ECO:0000313" key="1">
    <source>
        <dbReference type="EMBL" id="EJN57758.1"/>
    </source>
</evidence>
<gene>
    <name evidence="1" type="ORF">HSB1_39060</name>
</gene>
<dbReference type="OrthoDB" id="225544at2157"/>
<reference evidence="1 2" key="1">
    <citation type="journal article" date="2012" name="J. Bacteriol.">
        <title>Draft Genome Sequence of the Extremely Halophilic Archaeon Halogranum salarium B-1T.</title>
        <authorList>
            <person name="Kim K.K."/>
            <person name="Lee K.C."/>
            <person name="Lee J.S."/>
        </authorList>
    </citation>
    <scope>NUCLEOTIDE SEQUENCE [LARGE SCALE GENOMIC DNA]</scope>
    <source>
        <strain evidence="1 2">B-1</strain>
    </source>
</reference>
<evidence type="ECO:0000313" key="2">
    <source>
        <dbReference type="Proteomes" id="UP000007813"/>
    </source>
</evidence>
<dbReference type="Proteomes" id="UP000007813">
    <property type="component" value="Unassembled WGS sequence"/>
</dbReference>